<name>A0A6G0LY64_9STRA</name>
<dbReference type="EMBL" id="QXGC01000031">
    <property type="protein sequence ID" value="KAE9253871.1"/>
    <property type="molecule type" value="Genomic_DNA"/>
</dbReference>
<comment type="caution">
    <text evidence="2">The sequence shown here is derived from an EMBL/GenBank/DDBJ whole genome shotgun (WGS) entry which is preliminary data.</text>
</comment>
<evidence type="ECO:0000313" key="2">
    <source>
        <dbReference type="EMBL" id="KAE9134642.1"/>
    </source>
</evidence>
<reference evidence="4 5" key="1">
    <citation type="submission" date="2018-09" db="EMBL/GenBank/DDBJ databases">
        <title>Genomic investigation of the strawberry pathogen Phytophthora fragariae indicates pathogenicity is determined by transcriptional variation in three key races.</title>
        <authorList>
            <person name="Adams T.M."/>
            <person name="Armitage A.D."/>
            <person name="Sobczyk M.K."/>
            <person name="Bates H.J."/>
            <person name="Dunwell J.M."/>
            <person name="Nellist C.F."/>
            <person name="Harrison R.J."/>
        </authorList>
    </citation>
    <scope>NUCLEOTIDE SEQUENCE [LARGE SCALE GENOMIC DNA]</scope>
    <source>
        <strain evidence="3 4">BC-23</strain>
        <strain evidence="2 5">ONT-3</strain>
    </source>
</reference>
<feature type="signal peptide" evidence="1">
    <location>
        <begin position="1"/>
        <end position="25"/>
    </location>
</feature>
<feature type="chain" id="PRO_5036174079" description="Secreted protein" evidence="1">
    <location>
        <begin position="26"/>
        <end position="69"/>
    </location>
</feature>
<keyword evidence="1" id="KW-0732">Signal</keyword>
<accession>A0A6G0LY64</accession>
<organism evidence="2 5">
    <name type="scientific">Phytophthora fragariae</name>
    <dbReference type="NCBI Taxonomy" id="53985"/>
    <lineage>
        <taxon>Eukaryota</taxon>
        <taxon>Sar</taxon>
        <taxon>Stramenopiles</taxon>
        <taxon>Oomycota</taxon>
        <taxon>Peronosporomycetes</taxon>
        <taxon>Peronosporales</taxon>
        <taxon>Peronosporaceae</taxon>
        <taxon>Phytophthora</taxon>
    </lineage>
</organism>
<evidence type="ECO:0000313" key="5">
    <source>
        <dbReference type="Proteomes" id="UP000488956"/>
    </source>
</evidence>
<dbReference type="AlphaFoldDB" id="A0A6G0LY64"/>
<sequence>MCSCVCVWCLCVCVVLVCLWWLCVCCCLACRVLEACWRTRRAYFVRAYHLTSATDSGLLRGACPDPFAQ</sequence>
<dbReference type="Proteomes" id="UP000488956">
    <property type="component" value="Unassembled WGS sequence"/>
</dbReference>
<dbReference type="EMBL" id="QXFX01000064">
    <property type="protein sequence ID" value="KAE9134642.1"/>
    <property type="molecule type" value="Genomic_DNA"/>
</dbReference>
<gene>
    <name evidence="3" type="ORF">PF004_g1276</name>
    <name evidence="2" type="ORF">PF010_g2373</name>
</gene>
<dbReference type="Proteomes" id="UP000476176">
    <property type="component" value="Unassembled WGS sequence"/>
</dbReference>
<evidence type="ECO:0000313" key="4">
    <source>
        <dbReference type="Proteomes" id="UP000476176"/>
    </source>
</evidence>
<proteinExistence type="predicted"/>
<evidence type="ECO:0000256" key="1">
    <source>
        <dbReference type="SAM" id="SignalP"/>
    </source>
</evidence>
<evidence type="ECO:0008006" key="6">
    <source>
        <dbReference type="Google" id="ProtNLM"/>
    </source>
</evidence>
<evidence type="ECO:0000313" key="3">
    <source>
        <dbReference type="EMBL" id="KAE9253871.1"/>
    </source>
</evidence>
<protein>
    <recommendedName>
        <fullName evidence="6">Secreted protein</fullName>
    </recommendedName>
</protein>